<reference evidence="2" key="1">
    <citation type="submission" date="2023-03" db="EMBL/GenBank/DDBJ databases">
        <title>Massive genome expansion in bonnet fungi (Mycena s.s.) driven by repeated elements and novel gene families across ecological guilds.</title>
        <authorList>
            <consortium name="Lawrence Berkeley National Laboratory"/>
            <person name="Harder C.B."/>
            <person name="Miyauchi S."/>
            <person name="Viragh M."/>
            <person name="Kuo A."/>
            <person name="Thoen E."/>
            <person name="Andreopoulos B."/>
            <person name="Lu D."/>
            <person name="Skrede I."/>
            <person name="Drula E."/>
            <person name="Henrissat B."/>
            <person name="Morin E."/>
            <person name="Kohler A."/>
            <person name="Barry K."/>
            <person name="LaButti K."/>
            <person name="Morin E."/>
            <person name="Salamov A."/>
            <person name="Lipzen A."/>
            <person name="Mereny Z."/>
            <person name="Hegedus B."/>
            <person name="Baldrian P."/>
            <person name="Stursova M."/>
            <person name="Weitz H."/>
            <person name="Taylor A."/>
            <person name="Grigoriev I.V."/>
            <person name="Nagy L.G."/>
            <person name="Martin F."/>
            <person name="Kauserud H."/>
        </authorList>
    </citation>
    <scope>NUCLEOTIDE SEQUENCE</scope>
    <source>
        <strain evidence="2">CBHHK182m</strain>
    </source>
</reference>
<gene>
    <name evidence="2" type="ORF">B0H16DRAFT_1448733</name>
</gene>
<feature type="transmembrane region" description="Helical" evidence="1">
    <location>
        <begin position="39"/>
        <end position="64"/>
    </location>
</feature>
<keyword evidence="1" id="KW-1133">Transmembrane helix</keyword>
<organism evidence="2 3">
    <name type="scientific">Mycena metata</name>
    <dbReference type="NCBI Taxonomy" id="1033252"/>
    <lineage>
        <taxon>Eukaryota</taxon>
        <taxon>Fungi</taxon>
        <taxon>Dikarya</taxon>
        <taxon>Basidiomycota</taxon>
        <taxon>Agaricomycotina</taxon>
        <taxon>Agaricomycetes</taxon>
        <taxon>Agaricomycetidae</taxon>
        <taxon>Agaricales</taxon>
        <taxon>Marasmiineae</taxon>
        <taxon>Mycenaceae</taxon>
        <taxon>Mycena</taxon>
    </lineage>
</organism>
<keyword evidence="1" id="KW-0472">Membrane</keyword>
<comment type="caution">
    <text evidence="2">The sequence shown here is derived from an EMBL/GenBank/DDBJ whole genome shotgun (WGS) entry which is preliminary data.</text>
</comment>
<sequence>MFSPRIVASLLCSGRTLKCGAEALSFADPTSPTDGTLSLFSGIFSVASFISVLIECAGSLLYLLQKQKKTVDHIVELQFIADEISRVPGICAKFTTNPASLQLFFNVINAVPNLILVDTTVNNAKGIALGGKLFKDTTQKAAVNGAQNINPGTHVATTIDTAMTTVMGLEKAFNQGSKLDGTPRIKPQLASLIPATAPPAPGVIRSFVVRAITKSPAATTTQCPAPAKKPATTTSVKRVAQPIAGKAVVKPVRPVRTAAPKALIASAAYYDRTYSPLLIQENSTVNTY</sequence>
<keyword evidence="1" id="KW-0812">Transmembrane</keyword>
<evidence type="ECO:0000256" key="1">
    <source>
        <dbReference type="SAM" id="Phobius"/>
    </source>
</evidence>
<accession>A0AAD7K8U3</accession>
<evidence type="ECO:0000313" key="3">
    <source>
        <dbReference type="Proteomes" id="UP001215598"/>
    </source>
</evidence>
<evidence type="ECO:0000313" key="2">
    <source>
        <dbReference type="EMBL" id="KAJ7779244.1"/>
    </source>
</evidence>
<dbReference type="Proteomes" id="UP001215598">
    <property type="component" value="Unassembled WGS sequence"/>
</dbReference>
<proteinExistence type="predicted"/>
<keyword evidence="3" id="KW-1185">Reference proteome</keyword>
<dbReference type="AlphaFoldDB" id="A0AAD7K8U3"/>
<protein>
    <submittedName>
        <fullName evidence="2">Uncharacterized protein</fullName>
    </submittedName>
</protein>
<dbReference type="EMBL" id="JARKIB010000006">
    <property type="protein sequence ID" value="KAJ7779244.1"/>
    <property type="molecule type" value="Genomic_DNA"/>
</dbReference>
<name>A0AAD7K8U3_9AGAR</name>